<dbReference type="AlphaFoldDB" id="A0AAC8PVL2"/>
<sequence>MPLIDKRVEFFYQVVSHGGVRAAADVLDVTPSIISRQIASLEKSLGMVLLQRHTKGVSPTLAGETVLHHYQHIKREQEHLKETLNALQGLKTGRVHISTGVGYLNYISQAVNDFSAKYPNISIEIDVCGSTEIIRKVIDSETDIGLLYNSINHPHLKSHFKAVHKLCAFMNPSHPLAIRYEITLNKLMSHKIALTDHNHGIRQAISQAESKLGIILPVTLLCNNMNLLKQYAQDDGITILPEFMLYPDDKNLTTRHLYLPNMPNTNTQIITRYGRHMSNAAMIMLRHMIEALKGTR</sequence>
<dbReference type="InterPro" id="IPR036390">
    <property type="entry name" value="WH_DNA-bd_sf"/>
</dbReference>
<dbReference type="GO" id="GO:0003700">
    <property type="term" value="F:DNA-binding transcription factor activity"/>
    <property type="evidence" value="ECO:0007669"/>
    <property type="project" value="InterPro"/>
</dbReference>
<keyword evidence="4" id="KW-0804">Transcription</keyword>
<evidence type="ECO:0000256" key="4">
    <source>
        <dbReference type="ARBA" id="ARBA00023163"/>
    </source>
</evidence>
<feature type="domain" description="HTH lysR-type" evidence="5">
    <location>
        <begin position="1"/>
        <end position="60"/>
    </location>
</feature>
<evidence type="ECO:0000259" key="5">
    <source>
        <dbReference type="PROSITE" id="PS50931"/>
    </source>
</evidence>
<dbReference type="Pfam" id="PF03466">
    <property type="entry name" value="LysR_substrate"/>
    <property type="match status" value="1"/>
</dbReference>
<name>A0AAC8PVL2_9GAMM</name>
<dbReference type="SUPFAM" id="SSF46785">
    <property type="entry name" value="Winged helix' DNA-binding domain"/>
    <property type="match status" value="1"/>
</dbReference>
<dbReference type="SUPFAM" id="SSF53850">
    <property type="entry name" value="Periplasmic binding protein-like II"/>
    <property type="match status" value="1"/>
</dbReference>
<dbReference type="EMBL" id="CP011376">
    <property type="protein sequence ID" value="AKG07531.1"/>
    <property type="molecule type" value="Genomic_DNA"/>
</dbReference>
<dbReference type="Gene3D" id="3.40.190.290">
    <property type="match status" value="1"/>
</dbReference>
<dbReference type="GO" id="GO:0003677">
    <property type="term" value="F:DNA binding"/>
    <property type="evidence" value="ECO:0007669"/>
    <property type="project" value="UniProtKB-KW"/>
</dbReference>
<reference evidence="6 7" key="1">
    <citation type="submission" date="2015-05" db="EMBL/GenBank/DDBJ databases">
        <authorList>
            <person name="Dickey A."/>
            <person name="Clawson M."/>
            <person name="Bono J."/>
            <person name="Loy J.D."/>
        </authorList>
    </citation>
    <scope>NUCLEOTIDE SEQUENCE [LARGE SCALE GENOMIC DNA]</scope>
    <source>
        <strain evidence="6 7">22581</strain>
    </source>
</reference>
<evidence type="ECO:0000256" key="1">
    <source>
        <dbReference type="ARBA" id="ARBA00009437"/>
    </source>
</evidence>
<dbReference type="Proteomes" id="UP000077465">
    <property type="component" value="Chromosome"/>
</dbReference>
<organism evidence="6 7">
    <name type="scientific">Moraxella bovoculi</name>
    <dbReference type="NCBI Taxonomy" id="386891"/>
    <lineage>
        <taxon>Bacteria</taxon>
        <taxon>Pseudomonadati</taxon>
        <taxon>Pseudomonadota</taxon>
        <taxon>Gammaproteobacteria</taxon>
        <taxon>Moraxellales</taxon>
        <taxon>Moraxellaceae</taxon>
        <taxon>Moraxella</taxon>
    </lineage>
</organism>
<dbReference type="GO" id="GO:0005829">
    <property type="term" value="C:cytosol"/>
    <property type="evidence" value="ECO:0007669"/>
    <property type="project" value="TreeGrafter"/>
</dbReference>
<dbReference type="InterPro" id="IPR050950">
    <property type="entry name" value="HTH-type_LysR_regulators"/>
</dbReference>
<evidence type="ECO:0000313" key="6">
    <source>
        <dbReference type="EMBL" id="AKG07531.1"/>
    </source>
</evidence>
<protein>
    <recommendedName>
        <fullName evidence="5">HTH lysR-type domain-containing protein</fullName>
    </recommendedName>
</protein>
<comment type="similarity">
    <text evidence="1">Belongs to the LysR transcriptional regulatory family.</text>
</comment>
<keyword evidence="2" id="KW-0805">Transcription regulation</keyword>
<proteinExistence type="inferred from homology"/>
<gene>
    <name evidence="6" type="ORF">AAX06_04425</name>
</gene>
<evidence type="ECO:0000256" key="3">
    <source>
        <dbReference type="ARBA" id="ARBA00023125"/>
    </source>
</evidence>
<dbReference type="Gene3D" id="1.10.10.10">
    <property type="entry name" value="Winged helix-like DNA-binding domain superfamily/Winged helix DNA-binding domain"/>
    <property type="match status" value="1"/>
</dbReference>
<dbReference type="Pfam" id="PF00126">
    <property type="entry name" value="HTH_1"/>
    <property type="match status" value="1"/>
</dbReference>
<dbReference type="PANTHER" id="PTHR30419:SF8">
    <property type="entry name" value="NITROGEN ASSIMILATION TRANSCRIPTIONAL ACTIVATOR-RELATED"/>
    <property type="match status" value="1"/>
</dbReference>
<dbReference type="RefSeq" id="WP_046696796.1">
    <property type="nucleotide sequence ID" value="NZ_CP011376.1"/>
</dbReference>
<dbReference type="InterPro" id="IPR000847">
    <property type="entry name" value="LysR_HTH_N"/>
</dbReference>
<dbReference type="FunFam" id="1.10.10.10:FF:000001">
    <property type="entry name" value="LysR family transcriptional regulator"/>
    <property type="match status" value="1"/>
</dbReference>
<dbReference type="PANTHER" id="PTHR30419">
    <property type="entry name" value="HTH-TYPE TRANSCRIPTIONAL REGULATOR YBHD"/>
    <property type="match status" value="1"/>
</dbReference>
<evidence type="ECO:0000313" key="7">
    <source>
        <dbReference type="Proteomes" id="UP000077465"/>
    </source>
</evidence>
<accession>A0AAC8PVL2</accession>
<keyword evidence="3" id="KW-0238">DNA-binding</keyword>
<dbReference type="InterPro" id="IPR005119">
    <property type="entry name" value="LysR_subst-bd"/>
</dbReference>
<dbReference type="PROSITE" id="PS50931">
    <property type="entry name" value="HTH_LYSR"/>
    <property type="match status" value="1"/>
</dbReference>
<evidence type="ECO:0000256" key="2">
    <source>
        <dbReference type="ARBA" id="ARBA00023015"/>
    </source>
</evidence>
<dbReference type="InterPro" id="IPR036388">
    <property type="entry name" value="WH-like_DNA-bd_sf"/>
</dbReference>